<dbReference type="SUPFAM" id="SSF140453">
    <property type="entry name" value="EsxAB dimer-like"/>
    <property type="match status" value="1"/>
</dbReference>
<evidence type="ECO:0000313" key="1">
    <source>
        <dbReference type="EMBL" id="MBS4212967.1"/>
    </source>
</evidence>
<dbReference type="InterPro" id="IPR010310">
    <property type="entry name" value="T7SS_ESAT-6-like"/>
</dbReference>
<reference evidence="1" key="1">
    <citation type="submission" date="2021-05" db="EMBL/GenBank/DDBJ databases">
        <title>Novel Bacillus species.</title>
        <authorList>
            <person name="Liu G."/>
        </authorList>
    </citation>
    <scope>NUCLEOTIDE SEQUENCE</scope>
    <source>
        <strain evidence="1">FJAT-49825</strain>
    </source>
</reference>
<keyword evidence="2" id="KW-1185">Reference proteome</keyword>
<dbReference type="InterPro" id="IPR036689">
    <property type="entry name" value="ESAT-6-like_sf"/>
</dbReference>
<evidence type="ECO:0000313" key="2">
    <source>
        <dbReference type="Proteomes" id="UP000679749"/>
    </source>
</evidence>
<dbReference type="Pfam" id="PF06013">
    <property type="entry name" value="WXG100"/>
    <property type="match status" value="1"/>
</dbReference>
<name>A0A942YUI8_9BACI</name>
<dbReference type="Gene3D" id="1.10.287.1060">
    <property type="entry name" value="ESAT-6-like"/>
    <property type="match status" value="1"/>
</dbReference>
<dbReference type="EMBL" id="JAGYPF010000002">
    <property type="protein sequence ID" value="MBS4212967.1"/>
    <property type="molecule type" value="Genomic_DNA"/>
</dbReference>
<protein>
    <submittedName>
        <fullName evidence="1">WXG100 family type VII secretion target</fullName>
    </submittedName>
</protein>
<organism evidence="1 2">
    <name type="scientific">Neobacillus rhizophilus</name>
    <dbReference type="NCBI Taxonomy" id="2833579"/>
    <lineage>
        <taxon>Bacteria</taxon>
        <taxon>Bacillati</taxon>
        <taxon>Bacillota</taxon>
        <taxon>Bacilli</taxon>
        <taxon>Bacillales</taxon>
        <taxon>Bacillaceae</taxon>
        <taxon>Neobacillus</taxon>
    </lineage>
</organism>
<dbReference type="RefSeq" id="WP_213117484.1">
    <property type="nucleotide sequence ID" value="NZ_JAGYPF010000002.1"/>
</dbReference>
<accession>A0A942YUI8</accession>
<dbReference type="Proteomes" id="UP000679749">
    <property type="component" value="Unassembled WGS sequence"/>
</dbReference>
<gene>
    <name evidence="1" type="ORF">KHA99_10965</name>
</gene>
<comment type="caution">
    <text evidence="1">The sequence shown here is derived from an EMBL/GenBank/DDBJ whole genome shotgun (WGS) entry which is preliminary data.</text>
</comment>
<proteinExistence type="predicted"/>
<sequence>MSDFIKVDTARVSSAAKNIANYNSVIRDDFSSVESAMRVLNNAWDGAAASRAMSAFHEIRNAFHEPRYEVLQNYVAFLQQTVDPGYTQTEKTNTSLSKLFL</sequence>
<dbReference type="AlphaFoldDB" id="A0A942YUI8"/>